<dbReference type="PROSITE" id="PS51585">
    <property type="entry name" value="SAM_MT_TPMT"/>
    <property type="match status" value="1"/>
</dbReference>
<reference evidence="7" key="2">
    <citation type="submission" date="2013-12" db="EMBL/GenBank/DDBJ databases">
        <title>Evolution of pathogenesis and genome organization in the Tremellales.</title>
        <authorList>
            <person name="Cuomo C."/>
            <person name="Litvintseva A."/>
            <person name="Heitman J."/>
            <person name="Chen Y."/>
            <person name="Sun S."/>
            <person name="Springer D."/>
            <person name="Dromer F."/>
            <person name="Young S."/>
            <person name="Zeng Q."/>
            <person name="Chapman S."/>
            <person name="Gujja S."/>
            <person name="Saif S."/>
            <person name="Birren B."/>
        </authorList>
    </citation>
    <scope>NUCLEOTIDE SEQUENCE [LARGE SCALE GENOMIC DNA]</scope>
    <source>
        <strain evidence="7">BCC8398</strain>
    </source>
</reference>
<keyword evidence="3" id="KW-0808">Transferase</keyword>
<dbReference type="OrthoDB" id="276151at2759"/>
<dbReference type="PANTHER" id="PTHR32183:SF6">
    <property type="entry name" value="CYSTEINE SULFINATE DESULFINASE_CYSTEINE DESULFURASE AND RELATED ENZYMES"/>
    <property type="match status" value="1"/>
</dbReference>
<evidence type="ECO:0000256" key="5">
    <source>
        <dbReference type="SAM" id="MobiDB-lite"/>
    </source>
</evidence>
<dbReference type="GO" id="GO:0032259">
    <property type="term" value="P:methylation"/>
    <property type="evidence" value="ECO:0007669"/>
    <property type="project" value="UniProtKB-KW"/>
</dbReference>
<evidence type="ECO:0008006" key="8">
    <source>
        <dbReference type="Google" id="ProtNLM"/>
    </source>
</evidence>
<sequence>MSASENQDFPQKGDNQWEERWQQGRTGWDQSHSHKTLVSFLNSAQADELGVPREGRALVPGCGKGYDVALFASRGLHAIGLDLAPTGVEAAQKWIALQAQSTLSNTEVICQDFFAYDPKEKFDVIYDYTFLCALPPDLHPRWAAQFHHLTSPASLLITMMYPLPPTSIGQNPPPWPLTVDRYHELLDKDWVMVWSQDVPDEERRTVGAPGGEKLAVWRRRST</sequence>
<dbReference type="CDD" id="cd02440">
    <property type="entry name" value="AdoMet_MTases"/>
    <property type="match status" value="1"/>
</dbReference>
<keyword evidence="4" id="KW-0949">S-adenosyl-L-methionine</keyword>
<dbReference type="STRING" id="1296120.A0A1B9GU76"/>
<keyword evidence="7" id="KW-1185">Reference proteome</keyword>
<dbReference type="Pfam" id="PF05724">
    <property type="entry name" value="TPMT"/>
    <property type="match status" value="1"/>
</dbReference>
<feature type="region of interest" description="Disordered" evidence="5">
    <location>
        <begin position="1"/>
        <end position="29"/>
    </location>
</feature>
<accession>A0A1B9GU76</accession>
<dbReference type="PANTHER" id="PTHR32183">
    <property type="match status" value="1"/>
</dbReference>
<keyword evidence="2" id="KW-0489">Methyltransferase</keyword>
<dbReference type="InterPro" id="IPR029063">
    <property type="entry name" value="SAM-dependent_MTases_sf"/>
</dbReference>
<evidence type="ECO:0000313" key="6">
    <source>
        <dbReference type="EMBL" id="OCF34548.1"/>
    </source>
</evidence>
<keyword evidence="1" id="KW-0597">Phosphoprotein</keyword>
<evidence type="ECO:0000313" key="7">
    <source>
        <dbReference type="Proteomes" id="UP000092666"/>
    </source>
</evidence>
<organism evidence="6 7">
    <name type="scientific">Kwoniella heveanensis BCC8398</name>
    <dbReference type="NCBI Taxonomy" id="1296120"/>
    <lineage>
        <taxon>Eukaryota</taxon>
        <taxon>Fungi</taxon>
        <taxon>Dikarya</taxon>
        <taxon>Basidiomycota</taxon>
        <taxon>Agaricomycotina</taxon>
        <taxon>Tremellomycetes</taxon>
        <taxon>Tremellales</taxon>
        <taxon>Cryptococcaceae</taxon>
        <taxon>Kwoniella</taxon>
    </lineage>
</organism>
<reference evidence="6 7" key="1">
    <citation type="submission" date="2013-07" db="EMBL/GenBank/DDBJ databases">
        <title>The Genome Sequence of Cryptococcus heveanensis BCC8398.</title>
        <authorList>
            <consortium name="The Broad Institute Genome Sequencing Platform"/>
            <person name="Cuomo C."/>
            <person name="Litvintseva A."/>
            <person name="Chen Y."/>
            <person name="Heitman J."/>
            <person name="Sun S."/>
            <person name="Springer D."/>
            <person name="Dromer F."/>
            <person name="Young S.K."/>
            <person name="Zeng Q."/>
            <person name="Gargeya S."/>
            <person name="Fitzgerald M."/>
            <person name="Abouelleil A."/>
            <person name="Alvarado L."/>
            <person name="Berlin A.M."/>
            <person name="Chapman S.B."/>
            <person name="Dewar J."/>
            <person name="Goldberg J."/>
            <person name="Griggs A."/>
            <person name="Gujja S."/>
            <person name="Hansen M."/>
            <person name="Howarth C."/>
            <person name="Imamovic A."/>
            <person name="Larimer J."/>
            <person name="McCowan C."/>
            <person name="Murphy C."/>
            <person name="Pearson M."/>
            <person name="Priest M."/>
            <person name="Roberts A."/>
            <person name="Saif S."/>
            <person name="Shea T."/>
            <person name="Sykes S."/>
            <person name="Wortman J."/>
            <person name="Nusbaum C."/>
            <person name="Birren B."/>
        </authorList>
    </citation>
    <scope>NUCLEOTIDE SEQUENCE [LARGE SCALE GENOMIC DNA]</scope>
    <source>
        <strain evidence="6 7">BCC8398</strain>
    </source>
</reference>
<name>A0A1B9GU76_9TREE</name>
<evidence type="ECO:0000256" key="4">
    <source>
        <dbReference type="ARBA" id="ARBA00022691"/>
    </source>
</evidence>
<evidence type="ECO:0000256" key="1">
    <source>
        <dbReference type="ARBA" id="ARBA00022553"/>
    </source>
</evidence>
<protein>
    <recommendedName>
        <fullName evidence="8">Thiol methyltransferase 1</fullName>
    </recommendedName>
</protein>
<evidence type="ECO:0000256" key="2">
    <source>
        <dbReference type="ARBA" id="ARBA00022603"/>
    </source>
</evidence>
<dbReference type="Gene3D" id="3.40.50.150">
    <property type="entry name" value="Vaccinia Virus protein VP39"/>
    <property type="match status" value="1"/>
</dbReference>
<dbReference type="InterPro" id="IPR008854">
    <property type="entry name" value="TPMT"/>
</dbReference>
<dbReference type="SUPFAM" id="SSF53335">
    <property type="entry name" value="S-adenosyl-L-methionine-dependent methyltransferases"/>
    <property type="match status" value="1"/>
</dbReference>
<proteinExistence type="predicted"/>
<dbReference type="AlphaFoldDB" id="A0A1B9GU76"/>
<gene>
    <name evidence="6" type="ORF">I316_03589</name>
</gene>
<dbReference type="Proteomes" id="UP000092666">
    <property type="component" value="Unassembled WGS sequence"/>
</dbReference>
<dbReference type="EMBL" id="KV700124">
    <property type="protein sequence ID" value="OCF34548.1"/>
    <property type="molecule type" value="Genomic_DNA"/>
</dbReference>
<dbReference type="GO" id="GO:0008757">
    <property type="term" value="F:S-adenosylmethionine-dependent methyltransferase activity"/>
    <property type="evidence" value="ECO:0007669"/>
    <property type="project" value="InterPro"/>
</dbReference>
<evidence type="ECO:0000256" key="3">
    <source>
        <dbReference type="ARBA" id="ARBA00022679"/>
    </source>
</evidence>